<reference evidence="1 2" key="1">
    <citation type="submission" date="2023-01" db="EMBL/GenBank/DDBJ databases">
        <authorList>
            <person name="Kreplak J."/>
        </authorList>
    </citation>
    <scope>NUCLEOTIDE SEQUENCE [LARGE SCALE GENOMIC DNA]</scope>
</reference>
<keyword evidence="2" id="KW-1185">Reference proteome</keyword>
<evidence type="ECO:0000313" key="2">
    <source>
        <dbReference type="Proteomes" id="UP001157006"/>
    </source>
</evidence>
<proteinExistence type="predicted"/>
<organism evidence="1 2">
    <name type="scientific">Vicia faba</name>
    <name type="common">Broad bean</name>
    <name type="synonym">Faba vulgaris</name>
    <dbReference type="NCBI Taxonomy" id="3906"/>
    <lineage>
        <taxon>Eukaryota</taxon>
        <taxon>Viridiplantae</taxon>
        <taxon>Streptophyta</taxon>
        <taxon>Embryophyta</taxon>
        <taxon>Tracheophyta</taxon>
        <taxon>Spermatophyta</taxon>
        <taxon>Magnoliopsida</taxon>
        <taxon>eudicotyledons</taxon>
        <taxon>Gunneridae</taxon>
        <taxon>Pentapetalae</taxon>
        <taxon>rosids</taxon>
        <taxon>fabids</taxon>
        <taxon>Fabales</taxon>
        <taxon>Fabaceae</taxon>
        <taxon>Papilionoideae</taxon>
        <taxon>50 kb inversion clade</taxon>
        <taxon>NPAAA clade</taxon>
        <taxon>Hologalegina</taxon>
        <taxon>IRL clade</taxon>
        <taxon>Fabeae</taxon>
        <taxon>Vicia</taxon>
    </lineage>
</organism>
<dbReference type="Proteomes" id="UP001157006">
    <property type="component" value="Chromosome 4"/>
</dbReference>
<protein>
    <submittedName>
        <fullName evidence="1">Uncharacterized protein</fullName>
    </submittedName>
</protein>
<gene>
    <name evidence="1" type="ORF">VFH_IV216320</name>
</gene>
<name>A0AAV1AP97_VICFA</name>
<sequence length="236" mass="27243">MQQWSRLLGREAKFRRMSQSPKSKYYFVHVLWKVSDLNPLLHQLVHTCKNLLTGIADFENFVEEVAFALEWSINNCANTTNASIARDKLKKHLNSFLSVNENQNDVGDKQSFRTPSVAYPADWSDESSRYDFVEKMRNGKCEVEKMYQTLRMMSKMKESESGEDAQRSLLVESEKESGLQTPCVMVKGSEQNDRSNGTRNLAIVAHRKYGGFDFLRRLFTRRKKGRSKGRKLLGKA</sequence>
<dbReference type="AlphaFoldDB" id="A0AAV1AP97"/>
<dbReference type="EMBL" id="OX451739">
    <property type="protein sequence ID" value="CAI8611158.1"/>
    <property type="molecule type" value="Genomic_DNA"/>
</dbReference>
<accession>A0AAV1AP97</accession>
<evidence type="ECO:0000313" key="1">
    <source>
        <dbReference type="EMBL" id="CAI8611158.1"/>
    </source>
</evidence>